<gene>
    <name evidence="3" type="ORF">DFP75_101139</name>
</gene>
<reference evidence="3 4" key="1">
    <citation type="submission" date="2018-06" db="EMBL/GenBank/DDBJ databases">
        <title>Genomic Encyclopedia of Type Strains, Phase III (KMG-III): the genomes of soil and plant-associated and newly described type strains.</title>
        <authorList>
            <person name="Whitman W."/>
        </authorList>
    </citation>
    <scope>NUCLEOTIDE SEQUENCE [LARGE SCALE GENOMIC DNA]</scope>
    <source>
        <strain evidence="3 4">CECT 7730</strain>
    </source>
</reference>
<dbReference type="GO" id="GO:0046513">
    <property type="term" value="P:ceramide biosynthetic process"/>
    <property type="evidence" value="ECO:0007669"/>
    <property type="project" value="TreeGrafter"/>
</dbReference>
<keyword evidence="1" id="KW-1133">Transmembrane helix</keyword>
<feature type="transmembrane region" description="Helical" evidence="1">
    <location>
        <begin position="56"/>
        <end position="87"/>
    </location>
</feature>
<dbReference type="GO" id="GO:0016020">
    <property type="term" value="C:membrane"/>
    <property type="evidence" value="ECO:0007669"/>
    <property type="project" value="GOC"/>
</dbReference>
<feature type="domain" description="Fatty acid desaturase" evidence="2">
    <location>
        <begin position="74"/>
        <end position="317"/>
    </location>
</feature>
<comment type="caution">
    <text evidence="3">The sequence shown here is derived from an EMBL/GenBank/DDBJ whole genome shotgun (WGS) entry which is preliminary data.</text>
</comment>
<dbReference type="PANTHER" id="PTHR12879:SF8">
    <property type="entry name" value="SPHINGOLIPID DELTA(4)-DESATURASE DES1"/>
    <property type="match status" value="1"/>
</dbReference>
<accession>A0A318V675</accession>
<evidence type="ECO:0000313" key="3">
    <source>
        <dbReference type="EMBL" id="PYF84114.1"/>
    </source>
</evidence>
<dbReference type="AlphaFoldDB" id="A0A318V675"/>
<dbReference type="Pfam" id="PF00487">
    <property type="entry name" value="FA_desaturase"/>
    <property type="match status" value="1"/>
</dbReference>
<feature type="transmembrane region" description="Helical" evidence="1">
    <location>
        <begin position="209"/>
        <end position="228"/>
    </location>
</feature>
<sequence length="348" mass="40683">MPTRVTYDYSLTGDACQKAQQQGLVSATWYQTDIPRKTMKALMKRSDAPAVRDTSIWFIALFVFAGMINFAWGTWWVAPLFFIYALLYGTASDSRWHECSHGTAFKTPWMNNLVYYIASFMVIREPKIWKWSHARHHTDTIVVGRDYEIMGRRPTRVLRHILALFGLPQTWETLKSLTRHALGRLSTDENSFVPASEYKSIFQTARLMLILYVVVIATALYFRSWYFAMMIGPLPAMAGVWLAYIFGLTQHAGLAENVLDHRQNCRTIYMPPVLRFLYWNMNYHIEHHMFPMVPYHQLPQLHKLMKEDCPPVYPSTWSALKEVVAAMWRQRKDPGYYVKREVPNGYES</sequence>
<evidence type="ECO:0000259" key="2">
    <source>
        <dbReference type="Pfam" id="PF00487"/>
    </source>
</evidence>
<feature type="transmembrane region" description="Helical" evidence="1">
    <location>
        <begin position="234"/>
        <end position="254"/>
    </location>
</feature>
<keyword evidence="1" id="KW-0812">Transmembrane</keyword>
<dbReference type="Proteomes" id="UP000247551">
    <property type="component" value="Unassembled WGS sequence"/>
</dbReference>
<dbReference type="InterPro" id="IPR005804">
    <property type="entry name" value="FA_desaturase_dom"/>
</dbReference>
<dbReference type="EMBL" id="QKLW01000001">
    <property type="protein sequence ID" value="PYF84114.1"/>
    <property type="molecule type" value="Genomic_DNA"/>
</dbReference>
<evidence type="ECO:0000313" key="4">
    <source>
        <dbReference type="Proteomes" id="UP000247551"/>
    </source>
</evidence>
<keyword evidence="4" id="KW-1185">Reference proteome</keyword>
<proteinExistence type="predicted"/>
<dbReference type="CDD" id="cd03511">
    <property type="entry name" value="Rhizopine-oxygenase-like"/>
    <property type="match status" value="1"/>
</dbReference>
<name>A0A318V675_9GAMM</name>
<dbReference type="InterPro" id="IPR039393">
    <property type="entry name" value="Rhizopine-oxygenase-like"/>
</dbReference>
<dbReference type="GO" id="GO:0042284">
    <property type="term" value="F:sphingolipid delta-4 desaturase activity"/>
    <property type="evidence" value="ECO:0007669"/>
    <property type="project" value="TreeGrafter"/>
</dbReference>
<dbReference type="PANTHER" id="PTHR12879">
    <property type="entry name" value="SPHINGOLIPID DELTA 4 DESATURASE/C-4 HYDROXYLASE PROTEIN DES2"/>
    <property type="match status" value="1"/>
</dbReference>
<dbReference type="RefSeq" id="WP_220032605.1">
    <property type="nucleotide sequence ID" value="NZ_QKLW01000001.1"/>
</dbReference>
<evidence type="ECO:0000256" key="1">
    <source>
        <dbReference type="SAM" id="Phobius"/>
    </source>
</evidence>
<protein>
    <submittedName>
        <fullName evidence="3">Fatty acid desaturase</fullName>
    </submittedName>
</protein>
<organism evidence="3 4">
    <name type="scientific">Marinomonas alcarazii</name>
    <dbReference type="NCBI Taxonomy" id="491949"/>
    <lineage>
        <taxon>Bacteria</taxon>
        <taxon>Pseudomonadati</taxon>
        <taxon>Pseudomonadota</taxon>
        <taxon>Gammaproteobacteria</taxon>
        <taxon>Oceanospirillales</taxon>
        <taxon>Oceanospirillaceae</taxon>
        <taxon>Marinomonas</taxon>
    </lineage>
</organism>
<keyword evidence="1" id="KW-0472">Membrane</keyword>